<evidence type="ECO:0000259" key="1">
    <source>
        <dbReference type="Pfam" id="PF14638"/>
    </source>
</evidence>
<dbReference type="Pfam" id="PF14638">
    <property type="entry name" value="FNIP_C"/>
    <property type="match status" value="1"/>
</dbReference>
<dbReference type="InterPro" id="IPR028086">
    <property type="entry name" value="FNIP_C_dom"/>
</dbReference>
<sequence length="121" mass="13467">MFGTNRRNSITPEKPHPVPIQPSPLVARLIDQTYLVFERTNCAALALRDLESGLQVIYHKSRILADLLSHIGPCLLQQPERMITATGCSADDLTLLLSIAAAYSPPAATVLHSHFNEWWFC</sequence>
<evidence type="ECO:0000313" key="4">
    <source>
        <dbReference type="WBParaSite" id="ECPE_0000949101-mRNA-1"/>
    </source>
</evidence>
<dbReference type="AlphaFoldDB" id="A0A183AR77"/>
<proteinExistence type="predicted"/>
<protein>
    <submittedName>
        <fullName evidence="4">FNIP_C domain-containing protein</fullName>
    </submittedName>
</protein>
<keyword evidence="3" id="KW-1185">Reference proteome</keyword>
<dbReference type="EMBL" id="UZAN01047455">
    <property type="protein sequence ID" value="VDP85407.1"/>
    <property type="molecule type" value="Genomic_DNA"/>
</dbReference>
<evidence type="ECO:0000313" key="2">
    <source>
        <dbReference type="EMBL" id="VDP85407.1"/>
    </source>
</evidence>
<accession>A0A183AR77</accession>
<dbReference type="OrthoDB" id="6267753at2759"/>
<evidence type="ECO:0000313" key="3">
    <source>
        <dbReference type="Proteomes" id="UP000272942"/>
    </source>
</evidence>
<reference evidence="4" key="1">
    <citation type="submission" date="2016-06" db="UniProtKB">
        <authorList>
            <consortium name="WormBaseParasite"/>
        </authorList>
    </citation>
    <scope>IDENTIFICATION</scope>
</reference>
<reference evidence="2 3" key="2">
    <citation type="submission" date="2018-11" db="EMBL/GenBank/DDBJ databases">
        <authorList>
            <consortium name="Pathogen Informatics"/>
        </authorList>
    </citation>
    <scope>NUCLEOTIDE SEQUENCE [LARGE SCALE GENOMIC DNA]</scope>
    <source>
        <strain evidence="2 3">Egypt</strain>
    </source>
</reference>
<organism evidence="4">
    <name type="scientific">Echinostoma caproni</name>
    <dbReference type="NCBI Taxonomy" id="27848"/>
    <lineage>
        <taxon>Eukaryota</taxon>
        <taxon>Metazoa</taxon>
        <taxon>Spiralia</taxon>
        <taxon>Lophotrochozoa</taxon>
        <taxon>Platyhelminthes</taxon>
        <taxon>Trematoda</taxon>
        <taxon>Digenea</taxon>
        <taxon>Plagiorchiida</taxon>
        <taxon>Echinostomata</taxon>
        <taxon>Echinostomatoidea</taxon>
        <taxon>Echinostomatidae</taxon>
        <taxon>Echinostoma</taxon>
    </lineage>
</organism>
<feature type="domain" description="Folliculin-interacting protein C-terminal" evidence="1">
    <location>
        <begin position="9"/>
        <end position="107"/>
    </location>
</feature>
<name>A0A183AR77_9TREM</name>
<dbReference type="Proteomes" id="UP000272942">
    <property type="component" value="Unassembled WGS sequence"/>
</dbReference>
<dbReference type="WBParaSite" id="ECPE_0000949101-mRNA-1">
    <property type="protein sequence ID" value="ECPE_0000949101-mRNA-1"/>
    <property type="gene ID" value="ECPE_0000949101"/>
</dbReference>
<gene>
    <name evidence="2" type="ORF">ECPE_LOCUS9462</name>
</gene>